<dbReference type="Pfam" id="PF00651">
    <property type="entry name" value="BTB"/>
    <property type="match status" value="1"/>
</dbReference>
<evidence type="ECO:0000259" key="1">
    <source>
        <dbReference type="PROSITE" id="PS50097"/>
    </source>
</evidence>
<dbReference type="OrthoDB" id="6359816at2759"/>
<dbReference type="GeneID" id="113147457"/>
<dbReference type="RefSeq" id="XP_026193905.1">
    <property type="nucleotide sequence ID" value="XM_026338120.1"/>
</dbReference>
<dbReference type="SUPFAM" id="SSF54695">
    <property type="entry name" value="POZ domain"/>
    <property type="match status" value="1"/>
</dbReference>
<dbReference type="SMART" id="SM00225">
    <property type="entry name" value="BTB"/>
    <property type="match status" value="1"/>
</dbReference>
<dbReference type="InterPro" id="IPR011333">
    <property type="entry name" value="SKP1/BTB/POZ_sf"/>
</dbReference>
<sequence length="387" mass="43783">MDCKAVLTSEGVVEPLFQLLVHKVTIEKFDLLRDLAKKKALPDCAEDSEEFFEHGTVLFLGSFGQAAGLELQLWLCPNGDREDWDALTITISNEGLTDLPDVTKLTLLDARDEYKEISSCETVGICRAKRGYVRFFFNWTDHNILRVGSRLVLKVEMRFLRRLLHIDAEPNRGATTGSLQCDVFDYLSEKYFKMANDRVLVQVGSRKMLCSKALLSCRSPVFESMFSGSFKEANSSFIALKDMDTDVAAILIDWIQEDRLPETSGLNWSKCMRVLMAADKFQVHTLVDYCICHLRRLLTQGNVSFDEIIVVRKMLQQCTGSKITQLGKFRTFAINAASFILRAARDCEAYVAARAACDPSKMWSILDLEMTHDPLLKPCRKGNAIDI</sequence>
<accession>A0A6P6S3N3</accession>
<dbReference type="Gene3D" id="3.30.710.10">
    <property type="entry name" value="Potassium Channel Kv1.1, Chain A"/>
    <property type="match status" value="1"/>
</dbReference>
<dbReference type="PANTHER" id="PTHR22744:SF14">
    <property type="entry name" value="BTB DOMAIN-CONTAINING PROTEIN-RELATED"/>
    <property type="match status" value="1"/>
</dbReference>
<feature type="domain" description="BTB" evidence="1">
    <location>
        <begin position="197"/>
        <end position="264"/>
    </location>
</feature>
<dbReference type="InterPro" id="IPR000210">
    <property type="entry name" value="BTB/POZ_dom"/>
</dbReference>
<gene>
    <name evidence="3" type="primary">LOC113147457</name>
</gene>
<name>A0A6P6S3N3_9EIME</name>
<reference evidence="3" key="1">
    <citation type="submission" date="2025-08" db="UniProtKB">
        <authorList>
            <consortium name="RefSeq"/>
        </authorList>
    </citation>
    <scope>IDENTIFICATION</scope>
</reference>
<dbReference type="Proteomes" id="UP000515125">
    <property type="component" value="Unplaced"/>
</dbReference>
<evidence type="ECO:0000313" key="3">
    <source>
        <dbReference type="RefSeq" id="XP_026193905.1"/>
    </source>
</evidence>
<dbReference type="PROSITE" id="PS50097">
    <property type="entry name" value="BTB"/>
    <property type="match status" value="1"/>
</dbReference>
<evidence type="ECO:0000313" key="2">
    <source>
        <dbReference type="Proteomes" id="UP000515125"/>
    </source>
</evidence>
<protein>
    <submittedName>
        <fullName evidence="3">Uncharacterized protein LOC113147457</fullName>
    </submittedName>
</protein>
<dbReference type="PANTHER" id="PTHR22744">
    <property type="entry name" value="HELIX LOOP HELIX PROTEIN 21-RELATED"/>
    <property type="match status" value="1"/>
</dbReference>
<organism evidence="2 3">
    <name type="scientific">Cyclospora cayetanensis</name>
    <dbReference type="NCBI Taxonomy" id="88456"/>
    <lineage>
        <taxon>Eukaryota</taxon>
        <taxon>Sar</taxon>
        <taxon>Alveolata</taxon>
        <taxon>Apicomplexa</taxon>
        <taxon>Conoidasida</taxon>
        <taxon>Coccidia</taxon>
        <taxon>Eucoccidiorida</taxon>
        <taxon>Eimeriorina</taxon>
        <taxon>Eimeriidae</taxon>
        <taxon>Cyclospora</taxon>
    </lineage>
</organism>
<dbReference type="AlphaFoldDB" id="A0A6P6S3N3"/>
<dbReference type="CDD" id="cd18186">
    <property type="entry name" value="BTB_POZ_ZBTB_KLHL-like"/>
    <property type="match status" value="1"/>
</dbReference>
<proteinExistence type="predicted"/>
<keyword evidence="2" id="KW-1185">Reference proteome</keyword>